<comment type="caution">
    <text evidence="4">The sequence shown here is derived from an EMBL/GenBank/DDBJ whole genome shotgun (WGS) entry which is preliminary data.</text>
</comment>
<evidence type="ECO:0000256" key="1">
    <source>
        <dbReference type="ARBA" id="ARBA00006252"/>
    </source>
</evidence>
<name>A0A3L7A2B6_9MICO</name>
<gene>
    <name evidence="4" type="ORF">D9V32_13995</name>
</gene>
<dbReference type="PANTHER" id="PTHR10204">
    <property type="entry name" value="NAD P H OXIDOREDUCTASE-RELATED"/>
    <property type="match status" value="1"/>
</dbReference>
<dbReference type="OrthoDB" id="9798454at2"/>
<reference evidence="4 5" key="1">
    <citation type="submission" date="2018-10" db="EMBL/GenBank/DDBJ databases">
        <authorList>
            <person name="Li J."/>
        </authorList>
    </citation>
    <scope>NUCLEOTIDE SEQUENCE [LARGE SCALE GENOMIC DNA]</scope>
    <source>
        <strain evidence="4 5">IF 016277</strain>
    </source>
</reference>
<evidence type="ECO:0000313" key="4">
    <source>
        <dbReference type="EMBL" id="RLP74148.1"/>
    </source>
</evidence>
<dbReference type="InterPro" id="IPR051545">
    <property type="entry name" value="NAD(P)H_dehydrogenase_qn"/>
</dbReference>
<protein>
    <submittedName>
        <fullName evidence="4">NAD(P)H dehydrogenase</fullName>
    </submittedName>
</protein>
<dbReference type="InterPro" id="IPR003680">
    <property type="entry name" value="Flavodoxin_fold"/>
</dbReference>
<dbReference type="PANTHER" id="PTHR10204:SF34">
    <property type="entry name" value="NAD(P)H DEHYDROGENASE [QUINONE] 1 ISOFORM 1"/>
    <property type="match status" value="1"/>
</dbReference>
<dbReference type="SUPFAM" id="SSF52218">
    <property type="entry name" value="Flavoproteins"/>
    <property type="match status" value="1"/>
</dbReference>
<feature type="domain" description="Flavodoxin-like fold" evidence="3">
    <location>
        <begin position="1"/>
        <end position="195"/>
    </location>
</feature>
<evidence type="ECO:0000256" key="2">
    <source>
        <dbReference type="ARBA" id="ARBA00023002"/>
    </source>
</evidence>
<dbReference type="EMBL" id="RCUX01000012">
    <property type="protein sequence ID" value="RLP74148.1"/>
    <property type="molecule type" value="Genomic_DNA"/>
</dbReference>
<dbReference type="GO" id="GO:0005829">
    <property type="term" value="C:cytosol"/>
    <property type="evidence" value="ECO:0007669"/>
    <property type="project" value="TreeGrafter"/>
</dbReference>
<sequence length="205" mass="23222">MKVLMIFDHPYGAGASENTPHRRSFSAALSAAARRGLEKAGHEVDLIDLHADGFDPVMHESDLAAWRQSSVIDERVADYQARLRAADHAVFVFPIWWESMPASTKGFLDRVMTKGIVYSESKPGRPFINGLKNLRGVTLITVMTTPDFIYRWLFGNPITKILFRGTFRKIGVKNLRWLNHTNPAGKTLEQRERILQGIEERFAAL</sequence>
<accession>A0A3L7A2B6</accession>
<evidence type="ECO:0000259" key="3">
    <source>
        <dbReference type="Pfam" id="PF02525"/>
    </source>
</evidence>
<keyword evidence="2" id="KW-0560">Oxidoreductase</keyword>
<dbReference type="Gene3D" id="3.40.50.360">
    <property type="match status" value="1"/>
</dbReference>
<dbReference type="Pfam" id="PF02525">
    <property type="entry name" value="Flavodoxin_2"/>
    <property type="match status" value="1"/>
</dbReference>
<dbReference type="Proteomes" id="UP000272503">
    <property type="component" value="Unassembled WGS sequence"/>
</dbReference>
<dbReference type="AlphaFoldDB" id="A0A3L7A2B6"/>
<organism evidence="4 5">
    <name type="scientific">Mycetocola tolaasinivorans</name>
    <dbReference type="NCBI Taxonomy" id="76635"/>
    <lineage>
        <taxon>Bacteria</taxon>
        <taxon>Bacillati</taxon>
        <taxon>Actinomycetota</taxon>
        <taxon>Actinomycetes</taxon>
        <taxon>Micrococcales</taxon>
        <taxon>Microbacteriaceae</taxon>
        <taxon>Mycetocola</taxon>
    </lineage>
</organism>
<keyword evidence="5" id="KW-1185">Reference proteome</keyword>
<comment type="similarity">
    <text evidence="1">Belongs to the NAD(P)H dehydrogenase (quinone) family.</text>
</comment>
<evidence type="ECO:0000313" key="5">
    <source>
        <dbReference type="Proteomes" id="UP000272503"/>
    </source>
</evidence>
<dbReference type="InterPro" id="IPR029039">
    <property type="entry name" value="Flavoprotein-like_sf"/>
</dbReference>
<dbReference type="RefSeq" id="WP_121649535.1">
    <property type="nucleotide sequence ID" value="NZ_RCUX01000012.1"/>
</dbReference>
<proteinExistence type="inferred from homology"/>
<dbReference type="GO" id="GO:0003955">
    <property type="term" value="F:NAD(P)H dehydrogenase (quinone) activity"/>
    <property type="evidence" value="ECO:0007669"/>
    <property type="project" value="TreeGrafter"/>
</dbReference>